<gene>
    <name evidence="2" type="ORF">CRG98_050439</name>
</gene>
<keyword evidence="3" id="KW-1185">Reference proteome</keyword>
<organism evidence="2 3">
    <name type="scientific">Punica granatum</name>
    <name type="common">Pomegranate</name>
    <dbReference type="NCBI Taxonomy" id="22663"/>
    <lineage>
        <taxon>Eukaryota</taxon>
        <taxon>Viridiplantae</taxon>
        <taxon>Streptophyta</taxon>
        <taxon>Embryophyta</taxon>
        <taxon>Tracheophyta</taxon>
        <taxon>Spermatophyta</taxon>
        <taxon>Magnoliopsida</taxon>
        <taxon>eudicotyledons</taxon>
        <taxon>Gunneridae</taxon>
        <taxon>Pentapetalae</taxon>
        <taxon>rosids</taxon>
        <taxon>malvids</taxon>
        <taxon>Myrtales</taxon>
        <taxon>Lythraceae</taxon>
        <taxon>Punica</taxon>
    </lineage>
</organism>
<evidence type="ECO:0000256" key="1">
    <source>
        <dbReference type="SAM" id="MobiDB-lite"/>
    </source>
</evidence>
<dbReference type="AlphaFoldDB" id="A0A2I0GCA2"/>
<dbReference type="EMBL" id="PGOL01045293">
    <property type="protein sequence ID" value="PKH47792.1"/>
    <property type="molecule type" value="Genomic_DNA"/>
</dbReference>
<dbReference type="Proteomes" id="UP000233551">
    <property type="component" value="Unassembled WGS sequence"/>
</dbReference>
<reference evidence="2 3" key="1">
    <citation type="submission" date="2017-11" db="EMBL/GenBank/DDBJ databases">
        <title>De-novo sequencing of pomegranate (Punica granatum L.) genome.</title>
        <authorList>
            <person name="Akparov Z."/>
            <person name="Amiraslanov A."/>
            <person name="Hajiyeva S."/>
            <person name="Abbasov M."/>
            <person name="Kaur K."/>
            <person name="Hamwieh A."/>
            <person name="Solovyev V."/>
            <person name="Salamov A."/>
            <person name="Braich B."/>
            <person name="Kosarev P."/>
            <person name="Mahmoud A."/>
            <person name="Hajiyev E."/>
            <person name="Babayeva S."/>
            <person name="Izzatullayeva V."/>
            <person name="Mammadov A."/>
            <person name="Mammadov A."/>
            <person name="Sharifova S."/>
            <person name="Ojaghi J."/>
            <person name="Eynullazada K."/>
            <person name="Bayramov B."/>
            <person name="Abdulazimova A."/>
            <person name="Shahmuradov I."/>
        </authorList>
    </citation>
    <scope>NUCLEOTIDE SEQUENCE [LARGE SCALE GENOMIC DNA]</scope>
    <source>
        <strain evidence="3">cv. AG2017</strain>
        <tissue evidence="2">Leaf</tissue>
    </source>
</reference>
<protein>
    <submittedName>
        <fullName evidence="2">Uncharacterized protein</fullName>
    </submittedName>
</protein>
<proteinExistence type="predicted"/>
<name>A0A2I0GCA2_PUNGR</name>
<evidence type="ECO:0000313" key="2">
    <source>
        <dbReference type="EMBL" id="PKH47792.1"/>
    </source>
</evidence>
<comment type="caution">
    <text evidence="2">The sequence shown here is derived from an EMBL/GenBank/DDBJ whole genome shotgun (WGS) entry which is preliminary data.</text>
</comment>
<sequence length="154" mass="16444">MTPLVPHTSCGLGISKGSGKVIYSNTIPDRHSNTAQPFSTDSSSNTVGKPSTSSIKTAYITEGRRKMGKFPCELQMQPPYGTLLGRVQSRRACRTDDRAAKASSGKSRYAHVWLTGVLGGLTFRPPITGPTCTVKAKFFTSSSGDPKLKTCASQ</sequence>
<accession>A0A2I0GCA2</accession>
<feature type="region of interest" description="Disordered" evidence="1">
    <location>
        <begin position="27"/>
        <end position="54"/>
    </location>
</feature>
<evidence type="ECO:0000313" key="3">
    <source>
        <dbReference type="Proteomes" id="UP000233551"/>
    </source>
</evidence>